<dbReference type="InterPro" id="IPR002035">
    <property type="entry name" value="VWF_A"/>
</dbReference>
<name>A0A517SC92_9PLAN</name>
<dbReference type="KEGG" id="ccos:Pan44_17800"/>
<evidence type="ECO:0000313" key="3">
    <source>
        <dbReference type="EMBL" id="QDT53757.1"/>
    </source>
</evidence>
<feature type="region of interest" description="Disordered" evidence="1">
    <location>
        <begin position="35"/>
        <end position="67"/>
    </location>
</feature>
<gene>
    <name evidence="3" type="ORF">Pan44_17800</name>
</gene>
<feature type="domain" description="VWFA" evidence="2">
    <location>
        <begin position="151"/>
        <end position="309"/>
    </location>
</feature>
<dbReference type="PROSITE" id="PS50234">
    <property type="entry name" value="VWFA"/>
    <property type="match status" value="1"/>
</dbReference>
<dbReference type="InterPro" id="IPR036465">
    <property type="entry name" value="vWFA_dom_sf"/>
</dbReference>
<proteinExistence type="predicted"/>
<accession>A0A517SC92</accession>
<organism evidence="3 4">
    <name type="scientific">Caulifigura coniformis</name>
    <dbReference type="NCBI Taxonomy" id="2527983"/>
    <lineage>
        <taxon>Bacteria</taxon>
        <taxon>Pseudomonadati</taxon>
        <taxon>Planctomycetota</taxon>
        <taxon>Planctomycetia</taxon>
        <taxon>Planctomycetales</taxon>
        <taxon>Planctomycetaceae</taxon>
        <taxon>Caulifigura</taxon>
    </lineage>
</organism>
<evidence type="ECO:0000313" key="4">
    <source>
        <dbReference type="Proteomes" id="UP000315700"/>
    </source>
</evidence>
<keyword evidence="4" id="KW-1185">Reference proteome</keyword>
<dbReference type="Proteomes" id="UP000315700">
    <property type="component" value="Chromosome"/>
</dbReference>
<feature type="compositionally biased region" description="Gly residues" evidence="1">
    <location>
        <begin position="121"/>
        <end position="138"/>
    </location>
</feature>
<dbReference type="Gene3D" id="3.40.50.410">
    <property type="entry name" value="von Willebrand factor, type A domain"/>
    <property type="match status" value="1"/>
</dbReference>
<dbReference type="EMBL" id="CP036271">
    <property type="protein sequence ID" value="QDT53757.1"/>
    <property type="molecule type" value="Genomic_DNA"/>
</dbReference>
<sequence length="318" mass="33729">MHLAAAWILWQLAQSPGCQARRGEQVSEGREVGIVVRERGPEDPREVGASPPAAEANPSASTDETRVEAAVAPTISPEIPLSLPSVEAPGVIGLGPMPAFAAQAARGAGGPVVQNTGLGGRGEFGSGQGSRNGAGNGNGTTMYGVTAKGRRFVYVIDRSSSMTDVLRSAKNELMASLRRLDESQEFQVIFFNNSPHELKKNRFVLFNGSESDRQLVEDQLSGISASGGTNRVLALETALELRPDVIYFLTDSEDEMTAAQREGIRKRLRGAQINCIEFGSGRPVTGPDGKQAPNFLHKLAKESGGGYAYFDITGGASR</sequence>
<dbReference type="SMART" id="SM00327">
    <property type="entry name" value="VWA"/>
    <property type="match status" value="1"/>
</dbReference>
<dbReference type="Pfam" id="PF13768">
    <property type="entry name" value="VWA_3"/>
    <property type="match status" value="1"/>
</dbReference>
<reference evidence="3 4" key="1">
    <citation type="submission" date="2019-02" db="EMBL/GenBank/DDBJ databases">
        <title>Deep-cultivation of Planctomycetes and their phenomic and genomic characterization uncovers novel biology.</title>
        <authorList>
            <person name="Wiegand S."/>
            <person name="Jogler M."/>
            <person name="Boedeker C."/>
            <person name="Pinto D."/>
            <person name="Vollmers J."/>
            <person name="Rivas-Marin E."/>
            <person name="Kohn T."/>
            <person name="Peeters S.H."/>
            <person name="Heuer A."/>
            <person name="Rast P."/>
            <person name="Oberbeckmann S."/>
            <person name="Bunk B."/>
            <person name="Jeske O."/>
            <person name="Meyerdierks A."/>
            <person name="Storesund J.E."/>
            <person name="Kallscheuer N."/>
            <person name="Luecker S."/>
            <person name="Lage O.M."/>
            <person name="Pohl T."/>
            <person name="Merkel B.J."/>
            <person name="Hornburger P."/>
            <person name="Mueller R.-W."/>
            <person name="Bruemmer F."/>
            <person name="Labrenz M."/>
            <person name="Spormann A.M."/>
            <person name="Op den Camp H."/>
            <person name="Overmann J."/>
            <person name="Amann R."/>
            <person name="Jetten M.S.M."/>
            <person name="Mascher T."/>
            <person name="Medema M.H."/>
            <person name="Devos D.P."/>
            <person name="Kaster A.-K."/>
            <person name="Ovreas L."/>
            <person name="Rohde M."/>
            <person name="Galperin M.Y."/>
            <person name="Jogler C."/>
        </authorList>
    </citation>
    <scope>NUCLEOTIDE SEQUENCE [LARGE SCALE GENOMIC DNA]</scope>
    <source>
        <strain evidence="3 4">Pan44</strain>
    </source>
</reference>
<feature type="compositionally biased region" description="Low complexity" evidence="1">
    <location>
        <begin position="49"/>
        <end position="61"/>
    </location>
</feature>
<protein>
    <recommendedName>
        <fullName evidence="2">VWFA domain-containing protein</fullName>
    </recommendedName>
</protein>
<dbReference type="SUPFAM" id="SSF53300">
    <property type="entry name" value="vWA-like"/>
    <property type="match status" value="1"/>
</dbReference>
<feature type="region of interest" description="Disordered" evidence="1">
    <location>
        <begin position="121"/>
        <end position="142"/>
    </location>
</feature>
<dbReference type="InParanoid" id="A0A517SC92"/>
<feature type="compositionally biased region" description="Basic and acidic residues" evidence="1">
    <location>
        <begin position="35"/>
        <end position="46"/>
    </location>
</feature>
<evidence type="ECO:0000256" key="1">
    <source>
        <dbReference type="SAM" id="MobiDB-lite"/>
    </source>
</evidence>
<dbReference type="AlphaFoldDB" id="A0A517SC92"/>
<evidence type="ECO:0000259" key="2">
    <source>
        <dbReference type="PROSITE" id="PS50234"/>
    </source>
</evidence>